<organism evidence="2 3">
    <name type="scientific">Caballeronia insecticola</name>
    <dbReference type="NCBI Taxonomy" id="758793"/>
    <lineage>
        <taxon>Bacteria</taxon>
        <taxon>Pseudomonadati</taxon>
        <taxon>Pseudomonadota</taxon>
        <taxon>Betaproteobacteria</taxon>
        <taxon>Burkholderiales</taxon>
        <taxon>Burkholderiaceae</taxon>
        <taxon>Caballeronia</taxon>
    </lineage>
</organism>
<reference evidence="2 3" key="1">
    <citation type="journal article" date="2013" name="Genome Announc.">
        <title>Complete Genome Sequence of Burkholderia sp. Strain RPE64, Bacterial Symbiont of the Bean Bug Riptortus pedestris.</title>
        <authorList>
            <person name="Shibata T.F."/>
            <person name="Maeda T."/>
            <person name="Nikoh N."/>
            <person name="Yamaguchi K."/>
            <person name="Oshima K."/>
            <person name="Hattori M."/>
            <person name="Nishiyama T."/>
            <person name="Hasebe M."/>
            <person name="Fukatsu T."/>
            <person name="Kikuchi Y."/>
            <person name="Shigenobu S."/>
        </authorList>
    </citation>
    <scope>NUCLEOTIDE SEQUENCE [LARGE SCALE GENOMIC DNA]</scope>
</reference>
<keyword evidence="1" id="KW-0472">Membrane</keyword>
<dbReference type="EMBL" id="AP013060">
    <property type="protein sequence ID" value="BAN26170.1"/>
    <property type="molecule type" value="Genomic_DNA"/>
</dbReference>
<dbReference type="PATRIC" id="fig|758793.3.peg.4413"/>
<dbReference type="KEGG" id="buo:BRPE64_CCDS00870"/>
<evidence type="ECO:0000313" key="2">
    <source>
        <dbReference type="EMBL" id="BAN26170.1"/>
    </source>
</evidence>
<keyword evidence="1" id="KW-0812">Transmembrane</keyword>
<proteinExistence type="predicted"/>
<name>R4WXX8_9BURK</name>
<accession>R4WXX8</accession>
<keyword evidence="1" id="KW-1133">Transmembrane helix</keyword>
<dbReference type="HOGENOM" id="CLU_3325518_0_0_4"/>
<evidence type="ECO:0000313" key="3">
    <source>
        <dbReference type="Proteomes" id="UP000013966"/>
    </source>
</evidence>
<dbReference type="STRING" id="758793.BRPE64_CCDS00870"/>
<feature type="transmembrane region" description="Helical" evidence="1">
    <location>
        <begin position="6"/>
        <end position="24"/>
    </location>
</feature>
<gene>
    <name evidence="2" type="ORF">BRPE64_CCDS00870</name>
</gene>
<reference evidence="2 3" key="2">
    <citation type="journal article" date="2018" name="Int. J. Syst. Evol. Microbiol.">
        <title>Burkholderia insecticola sp. nov., a gut symbiotic bacterium of the bean bug Riptortus pedestris.</title>
        <authorList>
            <person name="Takeshita K."/>
            <person name="Tamaki H."/>
            <person name="Ohbayashi T."/>
            <person name="Meng X.-Y."/>
            <person name="Sone T."/>
            <person name="Mitani Y."/>
            <person name="Peeters C."/>
            <person name="Kikuchi Y."/>
            <person name="Vandamme P."/>
        </authorList>
    </citation>
    <scope>NUCLEOTIDE SEQUENCE [LARGE SCALE GENOMIC DNA]</scope>
    <source>
        <strain evidence="2">RPE64</strain>
    </source>
</reference>
<protein>
    <submittedName>
        <fullName evidence="2">Type IV / VI secretion system protein DotU family</fullName>
    </submittedName>
</protein>
<sequence>MPWAIAGMACTVALATWIIWHFALDVQLASLLPGAVKP</sequence>
<dbReference type="Proteomes" id="UP000013966">
    <property type="component" value="Chromosome 3"/>
</dbReference>
<dbReference type="AlphaFoldDB" id="R4WXX8"/>
<evidence type="ECO:0000256" key="1">
    <source>
        <dbReference type="SAM" id="Phobius"/>
    </source>
</evidence>
<keyword evidence="3" id="KW-1185">Reference proteome</keyword>